<keyword evidence="2" id="KW-1185">Reference proteome</keyword>
<dbReference type="AlphaFoldDB" id="A0A9W8LPE3"/>
<feature type="non-terminal residue" evidence="1">
    <location>
        <position position="1"/>
    </location>
</feature>
<organism evidence="1 2">
    <name type="scientific">Coemansia guatemalensis</name>
    <dbReference type="NCBI Taxonomy" id="2761395"/>
    <lineage>
        <taxon>Eukaryota</taxon>
        <taxon>Fungi</taxon>
        <taxon>Fungi incertae sedis</taxon>
        <taxon>Zoopagomycota</taxon>
        <taxon>Kickxellomycotina</taxon>
        <taxon>Kickxellomycetes</taxon>
        <taxon>Kickxellales</taxon>
        <taxon>Kickxellaceae</taxon>
        <taxon>Coemansia</taxon>
    </lineage>
</organism>
<gene>
    <name evidence="1" type="ORF">H4R20_007261</name>
</gene>
<accession>A0A9W8LPE3</accession>
<feature type="non-terminal residue" evidence="1">
    <location>
        <position position="264"/>
    </location>
</feature>
<comment type="caution">
    <text evidence="1">The sequence shown here is derived from an EMBL/GenBank/DDBJ whole genome shotgun (WGS) entry which is preliminary data.</text>
</comment>
<dbReference type="Proteomes" id="UP001140094">
    <property type="component" value="Unassembled WGS sequence"/>
</dbReference>
<proteinExistence type="predicted"/>
<name>A0A9W8LPE3_9FUNG</name>
<reference evidence="1" key="1">
    <citation type="submission" date="2022-07" db="EMBL/GenBank/DDBJ databases">
        <title>Phylogenomic reconstructions and comparative analyses of Kickxellomycotina fungi.</title>
        <authorList>
            <person name="Reynolds N.K."/>
            <person name="Stajich J.E."/>
            <person name="Barry K."/>
            <person name="Grigoriev I.V."/>
            <person name="Crous P."/>
            <person name="Smith M.E."/>
        </authorList>
    </citation>
    <scope>NUCLEOTIDE SEQUENCE</scope>
    <source>
        <strain evidence="1">NRRL 1565</strain>
    </source>
</reference>
<evidence type="ECO:0000313" key="1">
    <source>
        <dbReference type="EMBL" id="KAJ2789010.1"/>
    </source>
</evidence>
<sequence>LRHLRIISAGLHTSSHNSNSRRKRLQKSVTFSVAPDALMVLLPVSRRQPPMLLLLKRETQIDMSGHRIRWNQTFPTLRLLQTAIPVMATVSLYNSVVEGMLWISLMKTTGRWHLPNHCSSRICNRPSSSSRTRSPILRLPTTSLVCTRIPLAATAWHLTSRSAHQSVRMPSQPIFPPHPAPLNNNSRRLRRPFLRLLLTMPRLTSTTHLTTTRCSTLLHRLQTTTTPAAAMLATQLTHLLLLHLKNQLIGLQSTLIHSGTASTF</sequence>
<protein>
    <submittedName>
        <fullName evidence="1">Uncharacterized protein</fullName>
    </submittedName>
</protein>
<evidence type="ECO:0000313" key="2">
    <source>
        <dbReference type="Proteomes" id="UP001140094"/>
    </source>
</evidence>
<dbReference type="EMBL" id="JANBUO010003928">
    <property type="protein sequence ID" value="KAJ2789010.1"/>
    <property type="molecule type" value="Genomic_DNA"/>
</dbReference>